<accession>A0A0P6YXQ4</accession>
<comment type="caution">
    <text evidence="1">The sequence shown here is derived from an EMBL/GenBank/DDBJ whole genome shotgun (WGS) entry which is preliminary data.</text>
</comment>
<dbReference type="Proteomes" id="UP000050277">
    <property type="component" value="Unassembled WGS sequence"/>
</dbReference>
<sequence length="123" mass="13596">MITDAEINALAKALARIATALSVATTPERRASLNADLSEAYNQLQYGFESQTSVIKDTLSIAQACCRRLPLDDYSNAALLAARSSLRHMACTESRAGNNKEFWRLEFASRYLDAQIKARGIRL</sequence>
<dbReference type="RefSeq" id="WP_054534045.1">
    <property type="nucleotide sequence ID" value="NZ_LGKP01000014.1"/>
</dbReference>
<dbReference type="STRING" id="70996.SE18_08660"/>
<proteinExistence type="predicted"/>
<evidence type="ECO:0000313" key="1">
    <source>
        <dbReference type="EMBL" id="KPL90013.1"/>
    </source>
</evidence>
<gene>
    <name evidence="1" type="ORF">SE18_08660</name>
</gene>
<organism evidence="1 2">
    <name type="scientific">Herpetosiphon geysericola</name>
    <dbReference type="NCBI Taxonomy" id="70996"/>
    <lineage>
        <taxon>Bacteria</taxon>
        <taxon>Bacillati</taxon>
        <taxon>Chloroflexota</taxon>
        <taxon>Chloroflexia</taxon>
        <taxon>Herpetosiphonales</taxon>
        <taxon>Herpetosiphonaceae</taxon>
        <taxon>Herpetosiphon</taxon>
    </lineage>
</organism>
<name>A0A0P6YXQ4_9CHLR</name>
<protein>
    <submittedName>
        <fullName evidence="1">Uncharacterized protein</fullName>
    </submittedName>
</protein>
<evidence type="ECO:0000313" key="2">
    <source>
        <dbReference type="Proteomes" id="UP000050277"/>
    </source>
</evidence>
<dbReference type="AlphaFoldDB" id="A0A0P6YXQ4"/>
<dbReference type="EMBL" id="LGKP01000014">
    <property type="protein sequence ID" value="KPL90013.1"/>
    <property type="molecule type" value="Genomic_DNA"/>
</dbReference>
<keyword evidence="2" id="KW-1185">Reference proteome</keyword>
<reference evidence="1 2" key="1">
    <citation type="submission" date="2015-07" db="EMBL/GenBank/DDBJ databases">
        <title>Whole genome sequence of Herpetosiphon geysericola DSM 7119.</title>
        <authorList>
            <person name="Hemp J."/>
            <person name="Ward L.M."/>
            <person name="Pace L.A."/>
            <person name="Fischer W.W."/>
        </authorList>
    </citation>
    <scope>NUCLEOTIDE SEQUENCE [LARGE SCALE GENOMIC DNA]</scope>
    <source>
        <strain evidence="1 2">DSM 7119</strain>
    </source>
</reference>